<organism evidence="1 2">
    <name type="scientific">Candidatus Liptonbacteria bacterium RIFCSPLOWO2_01_FULL_56_20</name>
    <dbReference type="NCBI Taxonomy" id="1798652"/>
    <lineage>
        <taxon>Bacteria</taxon>
        <taxon>Candidatus Liptoniibacteriota</taxon>
    </lineage>
</organism>
<protein>
    <submittedName>
        <fullName evidence="1">Uncharacterized protein</fullName>
    </submittedName>
</protein>
<evidence type="ECO:0000313" key="2">
    <source>
        <dbReference type="Proteomes" id="UP000178495"/>
    </source>
</evidence>
<reference evidence="1 2" key="1">
    <citation type="journal article" date="2016" name="Nat. Commun.">
        <title>Thousands of microbial genomes shed light on interconnected biogeochemical processes in an aquifer system.</title>
        <authorList>
            <person name="Anantharaman K."/>
            <person name="Brown C.T."/>
            <person name="Hug L.A."/>
            <person name="Sharon I."/>
            <person name="Castelle C.J."/>
            <person name="Probst A.J."/>
            <person name="Thomas B.C."/>
            <person name="Singh A."/>
            <person name="Wilkins M.J."/>
            <person name="Karaoz U."/>
            <person name="Brodie E.L."/>
            <person name="Williams K.H."/>
            <person name="Hubbard S.S."/>
            <person name="Banfield J.F."/>
        </authorList>
    </citation>
    <scope>NUCLEOTIDE SEQUENCE [LARGE SCALE GENOMIC DNA]</scope>
</reference>
<accession>A0A1G2CIX8</accession>
<dbReference type="AlphaFoldDB" id="A0A1G2CIX8"/>
<dbReference type="Proteomes" id="UP000178495">
    <property type="component" value="Unassembled WGS sequence"/>
</dbReference>
<dbReference type="STRING" id="1798652.A3A43_03570"/>
<gene>
    <name evidence="1" type="ORF">A3A43_03570</name>
</gene>
<name>A0A1G2CIX8_9BACT</name>
<proteinExistence type="predicted"/>
<comment type="caution">
    <text evidence="1">The sequence shown here is derived from an EMBL/GenBank/DDBJ whole genome shotgun (WGS) entry which is preliminary data.</text>
</comment>
<evidence type="ECO:0000313" key="1">
    <source>
        <dbReference type="EMBL" id="OGZ01335.1"/>
    </source>
</evidence>
<sequence length="136" mass="14922">MATEAGLSKKEEALHHLMQSIAPAVRREALLAVARGPYFARGWMNFWGYQNPLLVAATGATGKQWSARQVSQAIAQGLIAEQVGAALGLSREAVERAAELWKRMNQRDQEEFCRRIGHYVQMIPQAATDTTAGTIA</sequence>
<dbReference type="EMBL" id="MHLC01000014">
    <property type="protein sequence ID" value="OGZ01335.1"/>
    <property type="molecule type" value="Genomic_DNA"/>
</dbReference>